<evidence type="ECO:0000313" key="4">
    <source>
        <dbReference type="Proteomes" id="UP001589710"/>
    </source>
</evidence>
<evidence type="ECO:0000256" key="1">
    <source>
        <dbReference type="ARBA" id="ARBA00023172"/>
    </source>
</evidence>
<dbReference type="InterPro" id="IPR011010">
    <property type="entry name" value="DNA_brk_join_enz"/>
</dbReference>
<dbReference type="PROSITE" id="PS51898">
    <property type="entry name" value="TYR_RECOMBINASE"/>
    <property type="match status" value="1"/>
</dbReference>
<organism evidence="3 4">
    <name type="scientific">Streptomyces yanii</name>
    <dbReference type="NCBI Taxonomy" id="78510"/>
    <lineage>
        <taxon>Bacteria</taxon>
        <taxon>Bacillati</taxon>
        <taxon>Actinomycetota</taxon>
        <taxon>Actinomycetes</taxon>
        <taxon>Kitasatosporales</taxon>
        <taxon>Streptomycetaceae</taxon>
        <taxon>Streptomyces</taxon>
    </lineage>
</organism>
<dbReference type="Gene3D" id="1.10.443.10">
    <property type="entry name" value="Intergrase catalytic core"/>
    <property type="match status" value="1"/>
</dbReference>
<protein>
    <submittedName>
        <fullName evidence="3">Tyrosine-type recombinase/integrase</fullName>
    </submittedName>
</protein>
<keyword evidence="4" id="KW-1185">Reference proteome</keyword>
<dbReference type="Pfam" id="PF00589">
    <property type="entry name" value="Phage_integrase"/>
    <property type="match status" value="1"/>
</dbReference>
<dbReference type="InterPro" id="IPR002104">
    <property type="entry name" value="Integrase_catalytic"/>
</dbReference>
<name>A0ABV5RH99_9ACTN</name>
<proteinExistence type="predicted"/>
<accession>A0ABV5RH99</accession>
<reference evidence="3 4" key="1">
    <citation type="submission" date="2024-09" db="EMBL/GenBank/DDBJ databases">
        <authorList>
            <person name="Sun Q."/>
            <person name="Mori K."/>
        </authorList>
    </citation>
    <scope>NUCLEOTIDE SEQUENCE [LARGE SCALE GENOMIC DNA]</scope>
    <source>
        <strain evidence="3 4">JCM 3331</strain>
    </source>
</reference>
<dbReference type="SUPFAM" id="SSF56349">
    <property type="entry name" value="DNA breaking-rejoining enzymes"/>
    <property type="match status" value="1"/>
</dbReference>
<evidence type="ECO:0000259" key="2">
    <source>
        <dbReference type="PROSITE" id="PS51898"/>
    </source>
</evidence>
<keyword evidence="1" id="KW-0233">DNA recombination</keyword>
<dbReference type="RefSeq" id="WP_345512545.1">
    <property type="nucleotide sequence ID" value="NZ_BAAAXD010000016.1"/>
</dbReference>
<sequence length="101" mass="10953">MGEPLVPSTDYDVWKRLLADAKVRDGCLHDARHTAATVLLILGVPERVVMQIRGWSSTAMTARYQHVTGGTLADVAQRIGGLVREVANPEESGPEGSEKSR</sequence>
<dbReference type="Proteomes" id="UP001589710">
    <property type="component" value="Unassembled WGS sequence"/>
</dbReference>
<comment type="caution">
    <text evidence="3">The sequence shown here is derived from an EMBL/GenBank/DDBJ whole genome shotgun (WGS) entry which is preliminary data.</text>
</comment>
<feature type="domain" description="Tyr recombinase" evidence="2">
    <location>
        <begin position="1"/>
        <end position="77"/>
    </location>
</feature>
<dbReference type="InterPro" id="IPR013762">
    <property type="entry name" value="Integrase-like_cat_sf"/>
</dbReference>
<evidence type="ECO:0000313" key="3">
    <source>
        <dbReference type="EMBL" id="MFB9576696.1"/>
    </source>
</evidence>
<gene>
    <name evidence="3" type="ORF">ACFFTL_31575</name>
</gene>
<dbReference type="EMBL" id="JBHMCG010000138">
    <property type="protein sequence ID" value="MFB9576696.1"/>
    <property type="molecule type" value="Genomic_DNA"/>
</dbReference>